<name>A0A6J4KI62_9CYAN</name>
<sequence length="158" mass="17907">MSIPESITQKQLKDFKVFPKHVGVWEGDWIRLDANGQEIERFKGLLTKKIVDNQWVQTNIYEFADGRSVTQNFVGIVAGEDKIKIESSDPPFCNYTLIGEAHEDSLIIFRVWDKATGVLLAVETINLIDDNTCIRTTQGFTPEGKFRGVMVIQECRVG</sequence>
<organism evidence="1">
    <name type="scientific">uncultured Coleofasciculus sp</name>
    <dbReference type="NCBI Taxonomy" id="1267456"/>
    <lineage>
        <taxon>Bacteria</taxon>
        <taxon>Bacillati</taxon>
        <taxon>Cyanobacteriota</taxon>
        <taxon>Cyanophyceae</taxon>
        <taxon>Coleofasciculales</taxon>
        <taxon>Coleofasciculaceae</taxon>
        <taxon>Coleofasciculus</taxon>
        <taxon>environmental samples</taxon>
    </lineage>
</organism>
<dbReference type="SUPFAM" id="SSF50814">
    <property type="entry name" value="Lipocalins"/>
    <property type="match status" value="1"/>
</dbReference>
<gene>
    <name evidence="1" type="ORF">AVDCRST_MAG92-5519</name>
</gene>
<dbReference type="InterPro" id="IPR012674">
    <property type="entry name" value="Calycin"/>
</dbReference>
<reference evidence="1" key="1">
    <citation type="submission" date="2020-02" db="EMBL/GenBank/DDBJ databases">
        <authorList>
            <person name="Meier V. D."/>
        </authorList>
    </citation>
    <scope>NUCLEOTIDE SEQUENCE</scope>
    <source>
        <strain evidence="1">AVDCRST_MAG92</strain>
    </source>
</reference>
<dbReference type="EMBL" id="CADCTM010000927">
    <property type="protein sequence ID" value="CAA9306361.1"/>
    <property type="molecule type" value="Genomic_DNA"/>
</dbReference>
<evidence type="ECO:0000313" key="1">
    <source>
        <dbReference type="EMBL" id="CAA9306361.1"/>
    </source>
</evidence>
<dbReference type="AlphaFoldDB" id="A0A6J4KI62"/>
<proteinExistence type="predicted"/>
<protein>
    <submittedName>
        <fullName evidence="1">Uncharacterized protein</fullName>
    </submittedName>
</protein>
<dbReference type="Gene3D" id="2.40.128.20">
    <property type="match status" value="1"/>
</dbReference>
<accession>A0A6J4KI62</accession>